<accession>A0A7Y7PNR9</accession>
<proteinExistence type="predicted"/>
<dbReference type="Proteomes" id="UP000565521">
    <property type="component" value="Unassembled WGS sequence"/>
</dbReference>
<name>A0A7Y7PNR9_9BACT</name>
<comment type="caution">
    <text evidence="3">The sequence shown here is derived from an EMBL/GenBank/DDBJ whole genome shotgun (WGS) entry which is preliminary data.</text>
</comment>
<dbReference type="RefSeq" id="WP_176908007.1">
    <property type="nucleotide sequence ID" value="NZ_JABKAU010000011.1"/>
</dbReference>
<organism evidence="3 4">
    <name type="scientific">Hymenobacter lapidiphilus</name>
    <dbReference type="NCBI Taxonomy" id="2608003"/>
    <lineage>
        <taxon>Bacteria</taxon>
        <taxon>Pseudomonadati</taxon>
        <taxon>Bacteroidota</taxon>
        <taxon>Cytophagia</taxon>
        <taxon>Cytophagales</taxon>
        <taxon>Hymenobacteraceae</taxon>
        <taxon>Hymenobacter</taxon>
    </lineage>
</organism>
<feature type="transmembrane region" description="Helical" evidence="1">
    <location>
        <begin position="74"/>
        <end position="93"/>
    </location>
</feature>
<dbReference type="SUPFAM" id="SSF56219">
    <property type="entry name" value="DNase I-like"/>
    <property type="match status" value="1"/>
</dbReference>
<keyword evidence="1" id="KW-1133">Transmembrane helix</keyword>
<keyword evidence="3" id="KW-0255">Endonuclease</keyword>
<keyword evidence="1" id="KW-0472">Membrane</keyword>
<dbReference type="GO" id="GO:0004527">
    <property type="term" value="F:exonuclease activity"/>
    <property type="evidence" value="ECO:0007669"/>
    <property type="project" value="UniProtKB-KW"/>
</dbReference>
<dbReference type="InterPro" id="IPR036691">
    <property type="entry name" value="Endo/exonu/phosph_ase_sf"/>
</dbReference>
<keyword evidence="4" id="KW-1185">Reference proteome</keyword>
<evidence type="ECO:0000259" key="2">
    <source>
        <dbReference type="Pfam" id="PF03372"/>
    </source>
</evidence>
<dbReference type="AlphaFoldDB" id="A0A7Y7PNR9"/>
<feature type="transmembrane region" description="Helical" evidence="1">
    <location>
        <begin position="45"/>
        <end position="62"/>
    </location>
</feature>
<evidence type="ECO:0000256" key="1">
    <source>
        <dbReference type="SAM" id="Phobius"/>
    </source>
</evidence>
<sequence length="337" mass="38061">MPRLQRFVLQILLFISLPAVLVTLLSALTAQVWWLKLLDFPRFQLLLLHLAVLVLLAGLLLVGRRQAQAARRWVLGLNLLGAAVQLYFLLPYLPLAPRSVPDATAAQAADTTARLRLLEANVLQKNNRADLLLAHVAEQCPDIVLVLETDQTWVTALRPLRKEYPYFVELPRPNTYGMALYSRLPLLGARAYDFQEPGVPTIITDVRLPNGRLVRLYAVHPSPPVPSEHPTSLSKPNMILLQVGRRVRQHPGPALVLGDFNDVSWSHTTRMFEASGELHNVRRGRGMFSTFNATSWTMRWPLDHLFVTKEFRLARLQRLPDIGSDHFPLLAEVVLAE</sequence>
<evidence type="ECO:0000313" key="3">
    <source>
        <dbReference type="EMBL" id="NVO31087.1"/>
    </source>
</evidence>
<protein>
    <submittedName>
        <fullName evidence="3">Endonuclease/exonuclease/phosphatase family protein</fullName>
    </submittedName>
</protein>
<feature type="domain" description="Endonuclease/exonuclease/phosphatase" evidence="2">
    <location>
        <begin position="121"/>
        <end position="326"/>
    </location>
</feature>
<dbReference type="InterPro" id="IPR005135">
    <property type="entry name" value="Endo/exonuclease/phosphatase"/>
</dbReference>
<dbReference type="Gene3D" id="3.60.10.10">
    <property type="entry name" value="Endonuclease/exonuclease/phosphatase"/>
    <property type="match status" value="1"/>
</dbReference>
<keyword evidence="3" id="KW-0378">Hydrolase</keyword>
<gene>
    <name evidence="3" type="ORF">HW554_07700</name>
</gene>
<keyword evidence="3" id="KW-0540">Nuclease</keyword>
<dbReference type="Pfam" id="PF03372">
    <property type="entry name" value="Exo_endo_phos"/>
    <property type="match status" value="1"/>
</dbReference>
<dbReference type="GO" id="GO:0004519">
    <property type="term" value="F:endonuclease activity"/>
    <property type="evidence" value="ECO:0007669"/>
    <property type="project" value="UniProtKB-KW"/>
</dbReference>
<reference evidence="3 4" key="1">
    <citation type="submission" date="2020-05" db="EMBL/GenBank/DDBJ databases">
        <title>Hymenobacter terrestris sp. nov. and Hymenobacter lapidiphilus sp. nov., isolated from regoliths in Antarctica.</title>
        <authorList>
            <person name="Sedlacek I."/>
            <person name="Pantucek R."/>
            <person name="Zeman M."/>
            <person name="Holochova P."/>
            <person name="Kralova S."/>
            <person name="Stankova E."/>
            <person name="Sedo O."/>
            <person name="Micenkova L."/>
            <person name="Svec P."/>
            <person name="Gupta V."/>
            <person name="Sood U."/>
            <person name="Korpole U.S."/>
            <person name="Lal R."/>
        </authorList>
    </citation>
    <scope>NUCLEOTIDE SEQUENCE [LARGE SCALE GENOMIC DNA]</scope>
    <source>
        <strain evidence="3 4">P5342</strain>
    </source>
</reference>
<evidence type="ECO:0000313" key="4">
    <source>
        <dbReference type="Proteomes" id="UP000565521"/>
    </source>
</evidence>
<keyword evidence="3" id="KW-0269">Exonuclease</keyword>
<keyword evidence="1" id="KW-0812">Transmembrane</keyword>
<dbReference type="EMBL" id="JABKAU010000011">
    <property type="protein sequence ID" value="NVO31087.1"/>
    <property type="molecule type" value="Genomic_DNA"/>
</dbReference>